<dbReference type="Proteomes" id="UP000580344">
    <property type="component" value="Unassembled WGS sequence"/>
</dbReference>
<proteinExistence type="predicted"/>
<evidence type="ECO:0000313" key="1">
    <source>
        <dbReference type="EMBL" id="NOJ74709.1"/>
    </source>
</evidence>
<protein>
    <submittedName>
        <fullName evidence="1">Uncharacterized protein</fullName>
    </submittedName>
</protein>
<accession>A0ABX1WJ89</accession>
<dbReference type="RefSeq" id="WP_171622032.1">
    <property type="nucleotide sequence ID" value="NZ_JABFOQ010000003.1"/>
</dbReference>
<reference evidence="1 2" key="1">
    <citation type="submission" date="2020-05" db="EMBL/GenBank/DDBJ databases">
        <title>Tigecycline resistant gene in Empedobacter stercoris.</title>
        <authorList>
            <person name="Chen Y."/>
            <person name="Cheng Y."/>
            <person name="Zhou K."/>
        </authorList>
    </citation>
    <scope>NUCLEOTIDE SEQUENCE [LARGE SCALE GENOMIC DNA]</scope>
    <source>
        <strain evidence="1 2">ES202</strain>
    </source>
</reference>
<name>A0ABX1WJ89_9FLAO</name>
<evidence type="ECO:0000313" key="2">
    <source>
        <dbReference type="Proteomes" id="UP000580344"/>
    </source>
</evidence>
<gene>
    <name evidence="1" type="ORF">HMH06_02455</name>
</gene>
<keyword evidence="2" id="KW-1185">Reference proteome</keyword>
<dbReference type="EMBL" id="JABFOQ010000003">
    <property type="protein sequence ID" value="NOJ74709.1"/>
    <property type="molecule type" value="Genomic_DNA"/>
</dbReference>
<sequence length="130" mass="15221">MATIFSIKLEEQIIRTTKFEFADVPMGVVYGKINFIDIESPYLLFKNYCLKNNIHINYDSENERVIDTVILPNLRIYYNNFKDELKSWGSSISGIETSDDGIEFEITSYGLESETISTLFKYHFDEYLNK</sequence>
<comment type="caution">
    <text evidence="1">The sequence shown here is derived from an EMBL/GenBank/DDBJ whole genome shotgun (WGS) entry which is preliminary data.</text>
</comment>
<organism evidence="1 2">
    <name type="scientific">Empedobacter stercoris</name>
    <dbReference type="NCBI Taxonomy" id="1628248"/>
    <lineage>
        <taxon>Bacteria</taxon>
        <taxon>Pseudomonadati</taxon>
        <taxon>Bacteroidota</taxon>
        <taxon>Flavobacteriia</taxon>
        <taxon>Flavobacteriales</taxon>
        <taxon>Weeksellaceae</taxon>
        <taxon>Empedobacter</taxon>
    </lineage>
</organism>